<dbReference type="Proteomes" id="UP000011087">
    <property type="component" value="Unassembled WGS sequence"/>
</dbReference>
<dbReference type="KEGG" id="gtt:GUITHDRAFT_154083"/>
<dbReference type="AlphaFoldDB" id="L1IW72"/>
<accession>L1IW72</accession>
<reference evidence="2" key="3">
    <citation type="submission" date="2016-03" db="UniProtKB">
        <authorList>
            <consortium name="EnsemblProtists"/>
        </authorList>
    </citation>
    <scope>IDENTIFICATION</scope>
</reference>
<protein>
    <submittedName>
        <fullName evidence="1 2">Uncharacterized protein</fullName>
    </submittedName>
</protein>
<dbReference type="HOGENOM" id="CLU_2150684_0_0_1"/>
<dbReference type="EnsemblProtists" id="EKX40513">
    <property type="protein sequence ID" value="EKX40513"/>
    <property type="gene ID" value="GUITHDRAFT_154083"/>
</dbReference>
<dbReference type="GeneID" id="17297266"/>
<dbReference type="RefSeq" id="XP_005827493.1">
    <property type="nucleotide sequence ID" value="XM_005827436.1"/>
</dbReference>
<reference evidence="3" key="2">
    <citation type="submission" date="2012-11" db="EMBL/GenBank/DDBJ databases">
        <authorList>
            <person name="Kuo A."/>
            <person name="Curtis B.A."/>
            <person name="Tanifuji G."/>
            <person name="Burki F."/>
            <person name="Gruber A."/>
            <person name="Irimia M."/>
            <person name="Maruyama S."/>
            <person name="Arias M.C."/>
            <person name="Ball S.G."/>
            <person name="Gile G.H."/>
            <person name="Hirakawa Y."/>
            <person name="Hopkins J.F."/>
            <person name="Rensing S.A."/>
            <person name="Schmutz J."/>
            <person name="Symeonidi A."/>
            <person name="Elias M."/>
            <person name="Eveleigh R.J."/>
            <person name="Herman E.K."/>
            <person name="Klute M.J."/>
            <person name="Nakayama T."/>
            <person name="Obornik M."/>
            <person name="Reyes-Prieto A."/>
            <person name="Armbrust E.V."/>
            <person name="Aves S.J."/>
            <person name="Beiko R.G."/>
            <person name="Coutinho P."/>
            <person name="Dacks J.B."/>
            <person name="Durnford D.G."/>
            <person name="Fast N.M."/>
            <person name="Green B.R."/>
            <person name="Grisdale C."/>
            <person name="Hempe F."/>
            <person name="Henrissat B."/>
            <person name="Hoppner M.P."/>
            <person name="Ishida K.-I."/>
            <person name="Kim E."/>
            <person name="Koreny L."/>
            <person name="Kroth P.G."/>
            <person name="Liu Y."/>
            <person name="Malik S.-B."/>
            <person name="Maier U.G."/>
            <person name="McRose D."/>
            <person name="Mock T."/>
            <person name="Neilson J.A."/>
            <person name="Onodera N.T."/>
            <person name="Poole A.M."/>
            <person name="Pritham E.J."/>
            <person name="Richards T.A."/>
            <person name="Rocap G."/>
            <person name="Roy S.W."/>
            <person name="Sarai C."/>
            <person name="Schaack S."/>
            <person name="Shirato S."/>
            <person name="Slamovits C.H."/>
            <person name="Spencer D.F."/>
            <person name="Suzuki S."/>
            <person name="Worden A.Z."/>
            <person name="Zauner S."/>
            <person name="Barry K."/>
            <person name="Bell C."/>
            <person name="Bharti A.K."/>
            <person name="Crow J.A."/>
            <person name="Grimwood J."/>
            <person name="Kramer R."/>
            <person name="Lindquist E."/>
            <person name="Lucas S."/>
            <person name="Salamov A."/>
            <person name="McFadden G.I."/>
            <person name="Lane C.E."/>
            <person name="Keeling P.J."/>
            <person name="Gray M.W."/>
            <person name="Grigoriev I.V."/>
            <person name="Archibald J.M."/>
        </authorList>
    </citation>
    <scope>NUCLEOTIDE SEQUENCE</scope>
    <source>
        <strain evidence="3">CCMP2712</strain>
    </source>
</reference>
<keyword evidence="3" id="KW-1185">Reference proteome</keyword>
<reference evidence="1 3" key="1">
    <citation type="journal article" date="2012" name="Nature">
        <title>Algal genomes reveal evolutionary mosaicism and the fate of nucleomorphs.</title>
        <authorList>
            <consortium name="DOE Joint Genome Institute"/>
            <person name="Curtis B.A."/>
            <person name="Tanifuji G."/>
            <person name="Burki F."/>
            <person name="Gruber A."/>
            <person name="Irimia M."/>
            <person name="Maruyama S."/>
            <person name="Arias M.C."/>
            <person name="Ball S.G."/>
            <person name="Gile G.H."/>
            <person name="Hirakawa Y."/>
            <person name="Hopkins J.F."/>
            <person name="Kuo A."/>
            <person name="Rensing S.A."/>
            <person name="Schmutz J."/>
            <person name="Symeonidi A."/>
            <person name="Elias M."/>
            <person name="Eveleigh R.J."/>
            <person name="Herman E.K."/>
            <person name="Klute M.J."/>
            <person name="Nakayama T."/>
            <person name="Obornik M."/>
            <person name="Reyes-Prieto A."/>
            <person name="Armbrust E.V."/>
            <person name="Aves S.J."/>
            <person name="Beiko R.G."/>
            <person name="Coutinho P."/>
            <person name="Dacks J.B."/>
            <person name="Durnford D.G."/>
            <person name="Fast N.M."/>
            <person name="Green B.R."/>
            <person name="Grisdale C.J."/>
            <person name="Hempel F."/>
            <person name="Henrissat B."/>
            <person name="Hoppner M.P."/>
            <person name="Ishida K."/>
            <person name="Kim E."/>
            <person name="Koreny L."/>
            <person name="Kroth P.G."/>
            <person name="Liu Y."/>
            <person name="Malik S.B."/>
            <person name="Maier U.G."/>
            <person name="McRose D."/>
            <person name="Mock T."/>
            <person name="Neilson J.A."/>
            <person name="Onodera N.T."/>
            <person name="Poole A.M."/>
            <person name="Pritham E.J."/>
            <person name="Richards T.A."/>
            <person name="Rocap G."/>
            <person name="Roy S.W."/>
            <person name="Sarai C."/>
            <person name="Schaack S."/>
            <person name="Shirato S."/>
            <person name="Slamovits C.H."/>
            <person name="Spencer D.F."/>
            <person name="Suzuki S."/>
            <person name="Worden A.Z."/>
            <person name="Zauner S."/>
            <person name="Barry K."/>
            <person name="Bell C."/>
            <person name="Bharti A.K."/>
            <person name="Crow J.A."/>
            <person name="Grimwood J."/>
            <person name="Kramer R."/>
            <person name="Lindquist E."/>
            <person name="Lucas S."/>
            <person name="Salamov A."/>
            <person name="McFadden G.I."/>
            <person name="Lane C.E."/>
            <person name="Keeling P.J."/>
            <person name="Gray M.W."/>
            <person name="Grigoriev I.V."/>
            <person name="Archibald J.M."/>
        </authorList>
    </citation>
    <scope>NUCLEOTIDE SEQUENCE</scope>
    <source>
        <strain evidence="1 3">CCMP2712</strain>
    </source>
</reference>
<evidence type="ECO:0000313" key="3">
    <source>
        <dbReference type="Proteomes" id="UP000011087"/>
    </source>
</evidence>
<name>L1IW72_GUITC</name>
<organism evidence="1">
    <name type="scientific">Guillardia theta (strain CCMP2712)</name>
    <name type="common">Cryptophyte</name>
    <dbReference type="NCBI Taxonomy" id="905079"/>
    <lineage>
        <taxon>Eukaryota</taxon>
        <taxon>Cryptophyceae</taxon>
        <taxon>Pyrenomonadales</taxon>
        <taxon>Geminigeraceae</taxon>
        <taxon>Guillardia</taxon>
    </lineage>
</organism>
<sequence length="112" mass="12737">MRKAGGQEPSVRLFGDVAYEGGLYSPQVLPLLHPAPASTRWQRGKAYMNNGDEGIEEEIEEYVHAAPSRYSPSEEIDEQLLYYDEEEANLEQEVAHRTLKIQMLKTALIKDE</sequence>
<dbReference type="EMBL" id="JH993030">
    <property type="protein sequence ID" value="EKX40513.1"/>
    <property type="molecule type" value="Genomic_DNA"/>
</dbReference>
<gene>
    <name evidence="1" type="ORF">GUITHDRAFT_154083</name>
</gene>
<dbReference type="PaxDb" id="55529-EKX40513"/>
<evidence type="ECO:0000313" key="1">
    <source>
        <dbReference type="EMBL" id="EKX40513.1"/>
    </source>
</evidence>
<evidence type="ECO:0000313" key="2">
    <source>
        <dbReference type="EnsemblProtists" id="EKX40513"/>
    </source>
</evidence>
<proteinExistence type="predicted"/>